<keyword evidence="2 3" id="KW-0808">Transferase</keyword>
<reference evidence="3 4" key="1">
    <citation type="submission" date="2019-01" db="EMBL/GenBank/DDBJ databases">
        <title>Leucobacter muris sp. nov. isolated from the nose of a laboratory mouse.</title>
        <authorList>
            <person name="Benga L."/>
            <person name="Sproeer C."/>
            <person name="Schumann P."/>
            <person name="Verbarg S."/>
            <person name="Bunk B."/>
            <person name="Engelhardt E."/>
            <person name="Benten P.M."/>
            <person name="Sager M."/>
        </authorList>
    </citation>
    <scope>NUCLEOTIDE SEQUENCE [LARGE SCALE GENOMIC DNA]</scope>
    <source>
        <strain evidence="3 4">DSM 101948</strain>
    </source>
</reference>
<dbReference type="CDD" id="cd02440">
    <property type="entry name" value="AdoMet_MTases"/>
    <property type="match status" value="1"/>
</dbReference>
<dbReference type="InterPro" id="IPR004398">
    <property type="entry name" value="RNA_MeTrfase_RsmD"/>
</dbReference>
<evidence type="ECO:0000256" key="1">
    <source>
        <dbReference type="ARBA" id="ARBA00022603"/>
    </source>
</evidence>
<evidence type="ECO:0000313" key="4">
    <source>
        <dbReference type="Proteomes" id="UP000285768"/>
    </source>
</evidence>
<dbReference type="Pfam" id="PF03602">
    <property type="entry name" value="Cons_hypoth95"/>
    <property type="match status" value="1"/>
</dbReference>
<dbReference type="Proteomes" id="UP000285768">
    <property type="component" value="Chromosome"/>
</dbReference>
<dbReference type="Gene3D" id="3.40.50.150">
    <property type="entry name" value="Vaccinia Virus protein VP39"/>
    <property type="match status" value="1"/>
</dbReference>
<dbReference type="EMBL" id="CP035037">
    <property type="protein sequence ID" value="QAB17679.1"/>
    <property type="molecule type" value="Genomic_DNA"/>
</dbReference>
<dbReference type="SUPFAM" id="SSF53335">
    <property type="entry name" value="S-adenosyl-L-methionine-dependent methyltransferases"/>
    <property type="match status" value="1"/>
</dbReference>
<dbReference type="EC" id="2.1.1.171" evidence="3"/>
<keyword evidence="1 3" id="KW-0489">Methyltransferase</keyword>
<dbReference type="RefSeq" id="WP_128386754.1">
    <property type="nucleotide sequence ID" value="NZ_CP035037.1"/>
</dbReference>
<accession>A0ABX5QFE9</accession>
<dbReference type="PANTHER" id="PTHR43542">
    <property type="entry name" value="METHYLTRANSFERASE"/>
    <property type="match status" value="1"/>
</dbReference>
<organism evidence="3 4">
    <name type="scientific">Leucobacter muris</name>
    <dbReference type="NCBI Taxonomy" id="1935379"/>
    <lineage>
        <taxon>Bacteria</taxon>
        <taxon>Bacillati</taxon>
        <taxon>Actinomycetota</taxon>
        <taxon>Actinomycetes</taxon>
        <taxon>Micrococcales</taxon>
        <taxon>Microbacteriaceae</taxon>
        <taxon>Leucobacter</taxon>
    </lineage>
</organism>
<name>A0ABX5QFE9_9MICO</name>
<dbReference type="GO" id="GO:0052913">
    <property type="term" value="F:16S rRNA (guanine(966)-N(2))-methyltransferase activity"/>
    <property type="evidence" value="ECO:0007669"/>
    <property type="project" value="UniProtKB-EC"/>
</dbReference>
<keyword evidence="4" id="KW-1185">Reference proteome</keyword>
<evidence type="ECO:0000256" key="2">
    <source>
        <dbReference type="ARBA" id="ARBA00022679"/>
    </source>
</evidence>
<protein>
    <submittedName>
        <fullName evidence="3">16S rRNA (Guanine(966)-N(2))-methyltransferase RsmD</fullName>
        <ecNumber evidence="3">2.1.1.171</ecNumber>
    </submittedName>
</protein>
<proteinExistence type="predicted"/>
<evidence type="ECO:0000313" key="3">
    <source>
        <dbReference type="EMBL" id="QAB17679.1"/>
    </source>
</evidence>
<sequence length="194" mass="20360">MTRIIAGAAGSLRLDVPRSGTRPTSDRVREAIFSALESWGLIDGARVLDLYAGSGALGLEAASRGAAAVTLVEKHLQAAQVAGRNARTVLGAFTRSGSAPLVEVVRQSVQAFLDSAGENPAAPRWDVALIDPPYDLGDAELAANLAALVPLLADDAAVLVERSTRSPEPEWPAGLAPVREKRYGETALWWAEPA</sequence>
<dbReference type="InterPro" id="IPR029063">
    <property type="entry name" value="SAM-dependent_MTases_sf"/>
</dbReference>
<dbReference type="PIRSF" id="PIRSF004553">
    <property type="entry name" value="CHP00095"/>
    <property type="match status" value="1"/>
</dbReference>
<gene>
    <name evidence="3" type="primary">rsmD</name>
    <name evidence="3" type="ORF">Leucomu_06870</name>
</gene>
<dbReference type="PANTHER" id="PTHR43542:SF1">
    <property type="entry name" value="METHYLTRANSFERASE"/>
    <property type="match status" value="1"/>
</dbReference>
<dbReference type="NCBIfam" id="TIGR00095">
    <property type="entry name" value="16S rRNA (guanine(966)-N(2))-methyltransferase RsmD"/>
    <property type="match status" value="1"/>
</dbReference>